<keyword evidence="1" id="KW-0472">Membrane</keyword>
<organism evidence="2 3">
    <name type="scientific">Pseudomonas versuta</name>
    <dbReference type="NCBI Taxonomy" id="1788301"/>
    <lineage>
        <taxon>Bacteria</taxon>
        <taxon>Pseudomonadati</taxon>
        <taxon>Pseudomonadota</taxon>
        <taxon>Gammaproteobacteria</taxon>
        <taxon>Pseudomonadales</taxon>
        <taxon>Pseudomonadaceae</taxon>
        <taxon>Pseudomonas</taxon>
    </lineage>
</organism>
<evidence type="ECO:0000313" key="3">
    <source>
        <dbReference type="Proteomes" id="UP000186677"/>
    </source>
</evidence>
<protein>
    <submittedName>
        <fullName evidence="2">Uncharacterized protein</fullName>
    </submittedName>
</protein>
<gene>
    <name evidence="2" type="ORF">BOH73_22425</name>
</gene>
<keyword evidence="1" id="KW-0812">Transmembrane</keyword>
<reference evidence="2 3" key="1">
    <citation type="submission" date="2016-11" db="EMBL/GenBank/DDBJ databases">
        <title>Draft genome of Pseudomonas versuta A4R1.5.</title>
        <authorList>
            <person name="See-Too W.-S."/>
        </authorList>
    </citation>
    <scope>NUCLEOTIDE SEQUENCE [LARGE SCALE GENOMIC DNA]</scope>
    <source>
        <strain evidence="2 3">A4R1.5</strain>
    </source>
</reference>
<dbReference type="Proteomes" id="UP000186677">
    <property type="component" value="Unassembled WGS sequence"/>
</dbReference>
<proteinExistence type="predicted"/>
<sequence>DPSGHSWLDWLLPAVGIAFALVGTVASFGALAAPTAALTASYVTAVTTATLSAVSLAADVASIALLATGNENAGRILGFVGMATGLASAAPSIAGAAAKGVSKAGKFVGGWQNKLQNAGGRGRGFPAPRTYQVPTLQSLANNAADPGDVWRATRHMDFPGSADRLSQIAPEAANRYGSTSGRAFNEVRGYYQNANPRVPVVLPANNVPAGQLHIGDAIAPLYANNPDYVREVRMIASDRRARFDYTDLINANIRPENIRTVSREFSNNVANLTQRQRARPRIRELVDHWGEDRTWAAFNDVWSSVYMLLRQ</sequence>
<feature type="transmembrane region" description="Helical" evidence="1">
    <location>
        <begin position="40"/>
        <end position="64"/>
    </location>
</feature>
<evidence type="ECO:0000256" key="1">
    <source>
        <dbReference type="SAM" id="Phobius"/>
    </source>
</evidence>
<accession>A0ABX3E4F3</accession>
<feature type="transmembrane region" description="Helical" evidence="1">
    <location>
        <begin position="76"/>
        <end position="98"/>
    </location>
</feature>
<keyword evidence="3" id="KW-1185">Reference proteome</keyword>
<comment type="caution">
    <text evidence="2">The sequence shown here is derived from an EMBL/GenBank/DDBJ whole genome shotgun (WGS) entry which is preliminary data.</text>
</comment>
<feature type="transmembrane region" description="Helical" evidence="1">
    <location>
        <begin position="12"/>
        <end position="33"/>
    </location>
</feature>
<dbReference type="EMBL" id="MPJC01000031">
    <property type="protein sequence ID" value="OKA17454.1"/>
    <property type="molecule type" value="Genomic_DNA"/>
</dbReference>
<keyword evidence="1" id="KW-1133">Transmembrane helix</keyword>
<evidence type="ECO:0000313" key="2">
    <source>
        <dbReference type="EMBL" id="OKA17454.1"/>
    </source>
</evidence>
<feature type="non-terminal residue" evidence="2">
    <location>
        <position position="1"/>
    </location>
</feature>
<name>A0ABX3E4F3_9PSED</name>